<dbReference type="eggNOG" id="KOG0849">
    <property type="taxonomic scope" value="Eukaryota"/>
</dbReference>
<dbReference type="Proteomes" id="UP000095282">
    <property type="component" value="Unplaced"/>
</dbReference>
<evidence type="ECO:0000259" key="13">
    <source>
        <dbReference type="PROSITE" id="PS50071"/>
    </source>
</evidence>
<dbReference type="SUPFAM" id="SSF46689">
    <property type="entry name" value="Homeodomain-like"/>
    <property type="match status" value="2"/>
</dbReference>
<dbReference type="GO" id="GO:0000981">
    <property type="term" value="F:DNA-binding transcription factor activity, RNA polymerase II-specific"/>
    <property type="evidence" value="ECO:0007669"/>
    <property type="project" value="InterPro"/>
</dbReference>
<proteinExistence type="inferred from homology"/>
<dbReference type="CDD" id="cd00086">
    <property type="entry name" value="homeodomain"/>
    <property type="match status" value="1"/>
</dbReference>
<dbReference type="GO" id="GO:0000978">
    <property type="term" value="F:RNA polymerase II cis-regulatory region sequence-specific DNA binding"/>
    <property type="evidence" value="ECO:0007669"/>
    <property type="project" value="TreeGrafter"/>
</dbReference>
<keyword evidence="5" id="KW-0805">Transcription regulation</keyword>
<evidence type="ECO:0000256" key="11">
    <source>
        <dbReference type="RuleBase" id="RU000682"/>
    </source>
</evidence>
<evidence type="ECO:0000259" key="14">
    <source>
        <dbReference type="PROSITE" id="PS51057"/>
    </source>
</evidence>
<dbReference type="AlphaFoldDB" id="A0A1I7TA18"/>
<name>A0A1I7TA18_9PELO</name>
<evidence type="ECO:0000313" key="16">
    <source>
        <dbReference type="WBParaSite" id="Csp11.Scaffold560.g3894.t1"/>
    </source>
</evidence>
<evidence type="ECO:0000313" key="15">
    <source>
        <dbReference type="Proteomes" id="UP000095282"/>
    </source>
</evidence>
<feature type="region of interest" description="Disordered" evidence="12">
    <location>
        <begin position="74"/>
        <end position="95"/>
    </location>
</feature>
<keyword evidence="9 10" id="KW-0539">Nucleus</keyword>
<dbReference type="Gene3D" id="1.10.10.10">
    <property type="entry name" value="Winged helix-like DNA-binding domain superfamily/Winged helix DNA-binding domain"/>
    <property type="match status" value="1"/>
</dbReference>
<dbReference type="InterPro" id="IPR017970">
    <property type="entry name" value="Homeobox_CS"/>
</dbReference>
<evidence type="ECO:0000256" key="8">
    <source>
        <dbReference type="ARBA" id="ARBA00023163"/>
    </source>
</evidence>
<keyword evidence="8" id="KW-0804">Transcription</keyword>
<dbReference type="PANTHER" id="PTHR45636">
    <property type="entry name" value="PAIRED BOX PROTEIN PAX-6-RELATED-RELATED"/>
    <property type="match status" value="1"/>
</dbReference>
<evidence type="ECO:0000256" key="6">
    <source>
        <dbReference type="ARBA" id="ARBA00023125"/>
    </source>
</evidence>
<feature type="compositionally biased region" description="Basic and acidic residues" evidence="12">
    <location>
        <begin position="302"/>
        <end position="316"/>
    </location>
</feature>
<evidence type="ECO:0000256" key="5">
    <source>
        <dbReference type="ARBA" id="ARBA00023015"/>
    </source>
</evidence>
<protein>
    <submittedName>
        <fullName evidence="16">Homeobox domain-containing protein</fullName>
    </submittedName>
</protein>
<dbReference type="PROSITE" id="PS50071">
    <property type="entry name" value="HOMEOBOX_2"/>
    <property type="match status" value="1"/>
</dbReference>
<dbReference type="SMART" id="SM00351">
    <property type="entry name" value="PAX"/>
    <property type="match status" value="1"/>
</dbReference>
<dbReference type="InterPro" id="IPR009057">
    <property type="entry name" value="Homeodomain-like_sf"/>
</dbReference>
<dbReference type="InterPro" id="IPR001356">
    <property type="entry name" value="HD"/>
</dbReference>
<dbReference type="PROSITE" id="PS00027">
    <property type="entry name" value="HOMEOBOX_1"/>
    <property type="match status" value="1"/>
</dbReference>
<dbReference type="FunFam" id="1.10.10.10:FF:000003">
    <property type="entry name" value="Paired box protein Pax-6"/>
    <property type="match status" value="1"/>
</dbReference>
<comment type="similarity">
    <text evidence="2">Belongs to the paired homeobox family.</text>
</comment>
<dbReference type="InterPro" id="IPR036388">
    <property type="entry name" value="WH-like_DNA-bd_sf"/>
</dbReference>
<evidence type="ECO:0000256" key="3">
    <source>
        <dbReference type="ARBA" id="ARBA00022473"/>
    </source>
</evidence>
<keyword evidence="4" id="KW-0563">Paired box</keyword>
<evidence type="ECO:0000256" key="4">
    <source>
        <dbReference type="ARBA" id="ARBA00022724"/>
    </source>
</evidence>
<feature type="domain" description="Paired" evidence="14">
    <location>
        <begin position="19"/>
        <end position="146"/>
    </location>
</feature>
<dbReference type="InterPro" id="IPR043565">
    <property type="entry name" value="PAX_fam"/>
</dbReference>
<feature type="DNA-binding region" description="Homeobox" evidence="10">
    <location>
        <begin position="243"/>
        <end position="302"/>
    </location>
</feature>
<dbReference type="Gene3D" id="1.10.10.60">
    <property type="entry name" value="Homeodomain-like"/>
    <property type="match status" value="1"/>
</dbReference>
<evidence type="ECO:0000256" key="9">
    <source>
        <dbReference type="ARBA" id="ARBA00023242"/>
    </source>
</evidence>
<feature type="compositionally biased region" description="Polar residues" evidence="12">
    <location>
        <begin position="216"/>
        <end position="231"/>
    </location>
</feature>
<dbReference type="PANTHER" id="PTHR45636:SF46">
    <property type="entry name" value="HOMEOBOX DOMAIN-CONTAINING PROTEIN"/>
    <property type="match status" value="1"/>
</dbReference>
<evidence type="ECO:0000256" key="7">
    <source>
        <dbReference type="ARBA" id="ARBA00023155"/>
    </source>
</evidence>
<reference evidence="16" key="1">
    <citation type="submission" date="2016-11" db="UniProtKB">
        <authorList>
            <consortium name="WormBaseParasite"/>
        </authorList>
    </citation>
    <scope>IDENTIFICATION</scope>
</reference>
<dbReference type="Pfam" id="PF00046">
    <property type="entry name" value="Homeodomain"/>
    <property type="match status" value="1"/>
</dbReference>
<feature type="region of interest" description="Disordered" evidence="12">
    <location>
        <begin position="298"/>
        <end position="345"/>
    </location>
</feature>
<evidence type="ECO:0000256" key="12">
    <source>
        <dbReference type="SAM" id="MobiDB-lite"/>
    </source>
</evidence>
<evidence type="ECO:0000256" key="1">
    <source>
        <dbReference type="ARBA" id="ARBA00004123"/>
    </source>
</evidence>
<feature type="compositionally biased region" description="Polar residues" evidence="12">
    <location>
        <begin position="319"/>
        <end position="328"/>
    </location>
</feature>
<dbReference type="STRING" id="1561998.A0A1I7TA18"/>
<accession>A0A1I7TA18</accession>
<evidence type="ECO:0000256" key="10">
    <source>
        <dbReference type="PROSITE-ProRule" id="PRU00108"/>
    </source>
</evidence>
<dbReference type="WBParaSite" id="Csp11.Scaffold560.g3894.t1">
    <property type="protein sequence ID" value="Csp11.Scaffold560.g3894.t1"/>
    <property type="gene ID" value="Csp11.Scaffold560.g3894"/>
</dbReference>
<feature type="domain" description="Homeobox" evidence="13">
    <location>
        <begin position="241"/>
        <end position="301"/>
    </location>
</feature>
<organism evidence="15 16">
    <name type="scientific">Caenorhabditis tropicalis</name>
    <dbReference type="NCBI Taxonomy" id="1561998"/>
    <lineage>
        <taxon>Eukaryota</taxon>
        <taxon>Metazoa</taxon>
        <taxon>Ecdysozoa</taxon>
        <taxon>Nematoda</taxon>
        <taxon>Chromadorea</taxon>
        <taxon>Rhabditida</taxon>
        <taxon>Rhabditina</taxon>
        <taxon>Rhabditomorpha</taxon>
        <taxon>Rhabditoidea</taxon>
        <taxon>Rhabditidae</taxon>
        <taxon>Peloderinae</taxon>
        <taxon>Caenorhabditis</taxon>
    </lineage>
</organism>
<keyword evidence="7 10" id="KW-0371">Homeobox</keyword>
<dbReference type="PROSITE" id="PS51057">
    <property type="entry name" value="PAIRED_2"/>
    <property type="match status" value="1"/>
</dbReference>
<evidence type="ECO:0000256" key="2">
    <source>
        <dbReference type="ARBA" id="ARBA00005733"/>
    </source>
</evidence>
<sequence>MVRSACKRERPLSSQQADWVTVVGGVGWLSLGLKLISANYYSVESLMASQQSLSQEQLLHFWGAHNTMGKMTRRNSQMESGKPPNQVGGAGTKPKVATPQVVAKIEQYKRDNPTIFAWEIREKLISEEVCTTPPSVSSINRILRTRAAERAAEELQMILSAQHLSRPQMRPQQVRLPPAFPFPLPFVFPGFLPNPAQLSFLLNSGALAPPPVQGVTVGSSGQPSNDSNPSVSEDDSMLGANSRRLSRSTFSNDQLQSLEEVFLREPYPSPSERADLVKRTGLPEARIQVWFSNRRAKWRKTNASDRDESRAERSETDDAMSNFSQSPSPGELVDKKPSILFKPYE</sequence>
<keyword evidence="6 10" id="KW-0238">DNA-binding</keyword>
<comment type="subcellular location">
    <subcellularLocation>
        <location evidence="1 10 11">Nucleus</location>
    </subcellularLocation>
</comment>
<feature type="region of interest" description="Disordered" evidence="12">
    <location>
        <begin position="213"/>
        <end position="250"/>
    </location>
</feature>
<dbReference type="Pfam" id="PF00292">
    <property type="entry name" value="PAX"/>
    <property type="match status" value="1"/>
</dbReference>
<dbReference type="InterPro" id="IPR001523">
    <property type="entry name" value="Paired_dom"/>
</dbReference>
<keyword evidence="15" id="KW-1185">Reference proteome</keyword>
<keyword evidence="3" id="KW-0217">Developmental protein</keyword>
<dbReference type="GO" id="GO:0005634">
    <property type="term" value="C:nucleus"/>
    <property type="evidence" value="ECO:0007669"/>
    <property type="project" value="UniProtKB-SubCell"/>
</dbReference>
<dbReference type="SMART" id="SM00389">
    <property type="entry name" value="HOX"/>
    <property type="match status" value="1"/>
</dbReference>